<gene>
    <name evidence="2" type="ORF">AYBTSS11_LOCUS30811</name>
</gene>
<dbReference type="InterPro" id="IPR053781">
    <property type="entry name" value="F-box_AtFBL13-like"/>
</dbReference>
<dbReference type="InterPro" id="IPR006566">
    <property type="entry name" value="FBD"/>
</dbReference>
<feature type="domain" description="F-box" evidence="1">
    <location>
        <begin position="12"/>
        <end position="60"/>
    </location>
</feature>
<protein>
    <recommendedName>
        <fullName evidence="1">F-box domain-containing protein</fullName>
    </recommendedName>
</protein>
<dbReference type="InterPro" id="IPR053772">
    <property type="entry name" value="At1g61320/At1g61330-like"/>
</dbReference>
<dbReference type="PROSITE" id="PS50181">
    <property type="entry name" value="FBOX"/>
    <property type="match status" value="1"/>
</dbReference>
<dbReference type="Proteomes" id="UP001189624">
    <property type="component" value="Chromosome 11"/>
</dbReference>
<dbReference type="InterPro" id="IPR001810">
    <property type="entry name" value="F-box_dom"/>
</dbReference>
<sequence length="477" mass="54601">MNSVRGGNHGRLSMINQLPDEVLSHIISSLSIDEAVRSSVISKRWGPLWKRASRLDFDNRHMINPLFQNSLSRELRFLDPNNASQHAYIYAKIVDQVLHQHLGDLTTCRFKHFRRSLLVGEVEKWVEFVILNKGLTSLSLECELSIPEVDPVLVDLSIPNVKINFKPKIFSNLHSLELTNYVLNNAVSSAFQSCEKLTMLKLKKVFMRAETINGVLDNCLFLEKFSLIDSFGFKELKIMNTRIKYLELLRLVVDEIDVFIENLQVLVLNSLICPPKGLKIFTPKLKSFYYVYNAPTKKVQANNPEVRVLKTQDIFENCSHLLGSRTMNIFQNLFVLSIDLDLNNIREILSLSFVLRSCLYLKNLEITVPVNKVSNSNDDSDEGTLPFPNSMFWEREGISYNCINHKLKYATIRGFRGREQEVKFAKHLITNGNMMEKMTIICDSVTIVDEAKSLLSLPRASSSLSITMDLKFKTSIV</sequence>
<evidence type="ECO:0000313" key="2">
    <source>
        <dbReference type="EMBL" id="CAJ1978615.1"/>
    </source>
</evidence>
<dbReference type="EMBL" id="OY731408">
    <property type="protein sequence ID" value="CAJ1978615.1"/>
    <property type="molecule type" value="Genomic_DNA"/>
</dbReference>
<organism evidence="2 3">
    <name type="scientific">Sphenostylis stenocarpa</name>
    <dbReference type="NCBI Taxonomy" id="92480"/>
    <lineage>
        <taxon>Eukaryota</taxon>
        <taxon>Viridiplantae</taxon>
        <taxon>Streptophyta</taxon>
        <taxon>Embryophyta</taxon>
        <taxon>Tracheophyta</taxon>
        <taxon>Spermatophyta</taxon>
        <taxon>Magnoliopsida</taxon>
        <taxon>eudicotyledons</taxon>
        <taxon>Gunneridae</taxon>
        <taxon>Pentapetalae</taxon>
        <taxon>rosids</taxon>
        <taxon>fabids</taxon>
        <taxon>Fabales</taxon>
        <taxon>Fabaceae</taxon>
        <taxon>Papilionoideae</taxon>
        <taxon>50 kb inversion clade</taxon>
        <taxon>NPAAA clade</taxon>
        <taxon>indigoferoid/millettioid clade</taxon>
        <taxon>Phaseoleae</taxon>
        <taxon>Sphenostylis</taxon>
    </lineage>
</organism>
<dbReference type="Gene3D" id="3.80.10.10">
    <property type="entry name" value="Ribonuclease Inhibitor"/>
    <property type="match status" value="1"/>
</dbReference>
<reference evidence="2" key="1">
    <citation type="submission" date="2023-10" db="EMBL/GenBank/DDBJ databases">
        <authorList>
            <person name="Domelevo Entfellner J.-B."/>
        </authorList>
    </citation>
    <scope>NUCLEOTIDE SEQUENCE</scope>
</reference>
<name>A0AA86W4Q3_9FABA</name>
<dbReference type="InterPro" id="IPR032675">
    <property type="entry name" value="LRR_dom_sf"/>
</dbReference>
<dbReference type="AlphaFoldDB" id="A0AA86W4Q3"/>
<dbReference type="PANTHER" id="PTHR34145:SF28">
    <property type="entry name" value="F-BOX DOMAIN-CONTAINING PROTEIN"/>
    <property type="match status" value="1"/>
</dbReference>
<dbReference type="CDD" id="cd22160">
    <property type="entry name" value="F-box_AtFBL13-like"/>
    <property type="match status" value="1"/>
</dbReference>
<dbReference type="Pfam" id="PF08387">
    <property type="entry name" value="FBD"/>
    <property type="match status" value="1"/>
</dbReference>
<dbReference type="PANTHER" id="PTHR34145">
    <property type="entry name" value="OS02G0105600 PROTEIN"/>
    <property type="match status" value="1"/>
</dbReference>
<dbReference type="Gramene" id="rna-AYBTSS11_LOCUS30811">
    <property type="protein sequence ID" value="CAJ1978615.1"/>
    <property type="gene ID" value="gene-AYBTSS11_LOCUS30811"/>
</dbReference>
<dbReference type="Pfam" id="PF24758">
    <property type="entry name" value="LRR_At5g56370"/>
    <property type="match status" value="1"/>
</dbReference>
<evidence type="ECO:0000313" key="3">
    <source>
        <dbReference type="Proteomes" id="UP001189624"/>
    </source>
</evidence>
<evidence type="ECO:0000259" key="1">
    <source>
        <dbReference type="PROSITE" id="PS50181"/>
    </source>
</evidence>
<keyword evidence="3" id="KW-1185">Reference proteome</keyword>
<dbReference type="InterPro" id="IPR055411">
    <property type="entry name" value="LRR_FXL15/At3g58940/PEG3-like"/>
</dbReference>
<dbReference type="InterPro" id="IPR036047">
    <property type="entry name" value="F-box-like_dom_sf"/>
</dbReference>
<accession>A0AA86W4Q3</accession>
<dbReference type="SUPFAM" id="SSF81383">
    <property type="entry name" value="F-box domain"/>
    <property type="match status" value="1"/>
</dbReference>
<dbReference type="SMART" id="SM00579">
    <property type="entry name" value="FBD"/>
    <property type="match status" value="1"/>
</dbReference>
<dbReference type="Pfam" id="PF00646">
    <property type="entry name" value="F-box"/>
    <property type="match status" value="1"/>
</dbReference>
<proteinExistence type="predicted"/>